<dbReference type="AlphaFoldDB" id="A0A916IV39"/>
<evidence type="ECO:0000313" key="4">
    <source>
        <dbReference type="Proteomes" id="UP000672934"/>
    </source>
</evidence>
<protein>
    <submittedName>
        <fullName evidence="3">Uncharacterized protein</fullName>
    </submittedName>
</protein>
<organism evidence="3 4">
    <name type="scientific">Cupriavidus yeoncheonensis</name>
    <dbReference type="NCBI Taxonomy" id="1462994"/>
    <lineage>
        <taxon>Bacteria</taxon>
        <taxon>Pseudomonadati</taxon>
        <taxon>Pseudomonadota</taxon>
        <taxon>Betaproteobacteria</taxon>
        <taxon>Burkholderiales</taxon>
        <taxon>Burkholderiaceae</taxon>
        <taxon>Cupriavidus</taxon>
    </lineage>
</organism>
<gene>
    <name evidence="3" type="ORF">LMG31506_03297</name>
</gene>
<dbReference type="Proteomes" id="UP000672934">
    <property type="component" value="Unassembled WGS sequence"/>
</dbReference>
<name>A0A916IV39_9BURK</name>
<dbReference type="EMBL" id="CAJPUY010000011">
    <property type="protein sequence ID" value="CAG2145971.1"/>
    <property type="molecule type" value="Genomic_DNA"/>
</dbReference>
<feature type="region of interest" description="Disordered" evidence="1">
    <location>
        <begin position="23"/>
        <end position="57"/>
    </location>
</feature>
<feature type="signal peptide" evidence="2">
    <location>
        <begin position="1"/>
        <end position="22"/>
    </location>
</feature>
<evidence type="ECO:0000256" key="2">
    <source>
        <dbReference type="SAM" id="SignalP"/>
    </source>
</evidence>
<dbReference type="RefSeq" id="WP_211948359.1">
    <property type="nucleotide sequence ID" value="NZ_CAJPUY010000011.1"/>
</dbReference>
<accession>A0A916IV39</accession>
<evidence type="ECO:0000256" key="1">
    <source>
        <dbReference type="SAM" id="MobiDB-lite"/>
    </source>
</evidence>
<proteinExistence type="predicted"/>
<evidence type="ECO:0000313" key="3">
    <source>
        <dbReference type="EMBL" id="CAG2145971.1"/>
    </source>
</evidence>
<comment type="caution">
    <text evidence="3">The sequence shown here is derived from an EMBL/GenBank/DDBJ whole genome shotgun (WGS) entry which is preliminary data.</text>
</comment>
<sequence>MIHNIPARTLTAMLLLGLSLLAGGCERSQPGPKPISGTPASGAGQSPPPAQPSSPAR</sequence>
<keyword evidence="4" id="KW-1185">Reference proteome</keyword>
<feature type="chain" id="PRO_5037364460" evidence="2">
    <location>
        <begin position="23"/>
        <end position="57"/>
    </location>
</feature>
<keyword evidence="2" id="KW-0732">Signal</keyword>
<reference evidence="3" key="1">
    <citation type="submission" date="2021-03" db="EMBL/GenBank/DDBJ databases">
        <authorList>
            <person name="Peeters C."/>
        </authorList>
    </citation>
    <scope>NUCLEOTIDE SEQUENCE</scope>
    <source>
        <strain evidence="3">LMG 31506</strain>
    </source>
</reference>
<feature type="compositionally biased region" description="Pro residues" evidence="1">
    <location>
        <begin position="46"/>
        <end position="57"/>
    </location>
</feature>